<dbReference type="GeneID" id="114586310"/>
<evidence type="ECO:0000313" key="9">
    <source>
        <dbReference type="Ensembl" id="ENSPMRP00000031763.1"/>
    </source>
</evidence>
<keyword evidence="10" id="KW-1185">Reference proteome</keyword>
<dbReference type="InterPro" id="IPR013106">
    <property type="entry name" value="Ig_V-set"/>
</dbReference>
<reference evidence="9 10" key="1">
    <citation type="journal article" date="2019" name="Proc. Natl. Acad. Sci. U.S.A.">
        <title>Regulatory changes in pterin and carotenoid genes underlie balanced color polymorphisms in the wall lizard.</title>
        <authorList>
            <person name="Andrade P."/>
            <person name="Pinho C."/>
            <person name="Perez I de Lanuza G."/>
            <person name="Afonso S."/>
            <person name="Brejcha J."/>
            <person name="Rubin C.J."/>
            <person name="Wallerman O."/>
            <person name="Pereira P."/>
            <person name="Sabatino S.J."/>
            <person name="Bellati A."/>
            <person name="Pellitteri-Rosa D."/>
            <person name="Bosakova Z."/>
            <person name="Bunikis I."/>
            <person name="Carretero M.A."/>
            <person name="Feiner N."/>
            <person name="Marsik P."/>
            <person name="Pauperio F."/>
            <person name="Salvi D."/>
            <person name="Soler L."/>
            <person name="While G.M."/>
            <person name="Uller T."/>
            <person name="Font E."/>
            <person name="Andersson L."/>
            <person name="Carneiro M."/>
        </authorList>
    </citation>
    <scope>NUCLEOTIDE SEQUENCE</scope>
</reference>
<feature type="region of interest" description="Disordered" evidence="5">
    <location>
        <begin position="400"/>
        <end position="423"/>
    </location>
</feature>
<dbReference type="AlphaFoldDB" id="A0A670K2M6"/>
<dbReference type="OrthoDB" id="9835793at2759"/>
<dbReference type="KEGG" id="pmua:114586310"/>
<dbReference type="InterPro" id="IPR015631">
    <property type="entry name" value="CD2/SLAM_rcpt"/>
</dbReference>
<dbReference type="CDD" id="cd00096">
    <property type="entry name" value="Ig"/>
    <property type="match status" value="1"/>
</dbReference>
<protein>
    <submittedName>
        <fullName evidence="9">SLAM family member 8-like</fullName>
    </submittedName>
</protein>
<gene>
    <name evidence="9" type="primary">LOC114586310</name>
</gene>
<dbReference type="Ensembl" id="ENSPMRT00000033691.1">
    <property type="protein sequence ID" value="ENSPMRP00000031763.1"/>
    <property type="gene ID" value="ENSPMRG00000020562.1"/>
</dbReference>
<dbReference type="InterPro" id="IPR007110">
    <property type="entry name" value="Ig-like_dom"/>
</dbReference>
<feature type="domain" description="Ig-like" evidence="8">
    <location>
        <begin position="150"/>
        <end position="234"/>
    </location>
</feature>
<evidence type="ECO:0000256" key="2">
    <source>
        <dbReference type="ARBA" id="ARBA00022729"/>
    </source>
</evidence>
<keyword evidence="2 7" id="KW-0732">Signal</keyword>
<dbReference type="PROSITE" id="PS50835">
    <property type="entry name" value="IG_LIKE"/>
    <property type="match status" value="1"/>
</dbReference>
<dbReference type="SUPFAM" id="SSF48726">
    <property type="entry name" value="Immunoglobulin"/>
    <property type="match status" value="2"/>
</dbReference>
<dbReference type="GeneTree" id="ENSGT01030000234540"/>
<dbReference type="Proteomes" id="UP000472272">
    <property type="component" value="Chromosome 16"/>
</dbReference>
<organism evidence="9 10">
    <name type="scientific">Podarcis muralis</name>
    <name type="common">Wall lizard</name>
    <name type="synonym">Lacerta muralis</name>
    <dbReference type="NCBI Taxonomy" id="64176"/>
    <lineage>
        <taxon>Eukaryota</taxon>
        <taxon>Metazoa</taxon>
        <taxon>Chordata</taxon>
        <taxon>Craniata</taxon>
        <taxon>Vertebrata</taxon>
        <taxon>Euteleostomi</taxon>
        <taxon>Lepidosauria</taxon>
        <taxon>Squamata</taxon>
        <taxon>Bifurcata</taxon>
        <taxon>Unidentata</taxon>
        <taxon>Episquamata</taxon>
        <taxon>Laterata</taxon>
        <taxon>Lacertibaenia</taxon>
        <taxon>Lacertidae</taxon>
        <taxon>Podarcis</taxon>
    </lineage>
</organism>
<dbReference type="InterPro" id="IPR036179">
    <property type="entry name" value="Ig-like_dom_sf"/>
</dbReference>
<dbReference type="Pfam" id="PF07679">
    <property type="entry name" value="I-set"/>
    <property type="match status" value="1"/>
</dbReference>
<dbReference type="InterPro" id="IPR013098">
    <property type="entry name" value="Ig_I-set"/>
</dbReference>
<proteinExistence type="predicted"/>
<dbReference type="Gene3D" id="2.60.40.10">
    <property type="entry name" value="Immunoglobulins"/>
    <property type="match status" value="2"/>
</dbReference>
<feature type="signal peptide" evidence="7">
    <location>
        <begin position="1"/>
        <end position="35"/>
    </location>
</feature>
<keyword evidence="3 6" id="KW-0472">Membrane</keyword>
<reference evidence="9" key="3">
    <citation type="submission" date="2025-09" db="UniProtKB">
        <authorList>
            <consortium name="Ensembl"/>
        </authorList>
    </citation>
    <scope>IDENTIFICATION</scope>
</reference>
<name>A0A670K2M6_PODMU</name>
<comment type="subcellular location">
    <subcellularLocation>
        <location evidence="1">Membrane</location>
    </subcellularLocation>
</comment>
<sequence>MALCTSGEIRWWIFLTKCLFFGLLLFSSLETLSHAVGNPTHQVKGMLGGSVLFPANVSLGITVEKMEWDFRPQRHNLGYWWGEFSHGKLEHPSFSGRFGQRLDMVDETTLRIKDLELDDGGIYNTRIWFTKTQFQEQSFSLTVYEPVPTPQIHHQVESKTPDGCNVTLRCHTPGREDLSISWETGGPHSALGKSVNQYQVSDNGQELHISFWNSSFDSKFTCLVSNPVDQKGASFDLLNICQSDEGGQFGPSSWIPLLITALIVPLVIMVKVIWMHWKIIFKRPRRGVPSVMQEKGESIQSSEATQKMVIMRLNTESHRPTLQVDLEKEEFSSCSTLSRKCFPSLTSCTVSETDPSETEHCMRDQAHLQEPLLRNSLRVPLLKDPLKISQCCQLSRRSSRSSSLQHLSPKSCDQDREQRTKTYPVTMEGVSLSTRSPRNAFIISRKQSI</sequence>
<evidence type="ECO:0000256" key="7">
    <source>
        <dbReference type="SAM" id="SignalP"/>
    </source>
</evidence>
<evidence type="ECO:0000256" key="1">
    <source>
        <dbReference type="ARBA" id="ARBA00004370"/>
    </source>
</evidence>
<accession>A0A670K2M6</accession>
<feature type="compositionally biased region" description="Low complexity" evidence="5">
    <location>
        <begin position="400"/>
        <end position="411"/>
    </location>
</feature>
<evidence type="ECO:0000256" key="5">
    <source>
        <dbReference type="SAM" id="MobiDB-lite"/>
    </source>
</evidence>
<evidence type="ECO:0000259" key="8">
    <source>
        <dbReference type="PROSITE" id="PS50835"/>
    </source>
</evidence>
<evidence type="ECO:0000256" key="4">
    <source>
        <dbReference type="ARBA" id="ARBA00023180"/>
    </source>
</evidence>
<evidence type="ECO:0000256" key="6">
    <source>
        <dbReference type="SAM" id="Phobius"/>
    </source>
</evidence>
<keyword evidence="4" id="KW-0325">Glycoprotein</keyword>
<dbReference type="Pfam" id="PF07686">
    <property type="entry name" value="V-set"/>
    <property type="match status" value="1"/>
</dbReference>
<dbReference type="PANTHER" id="PTHR12080:SF121">
    <property type="entry name" value="IG-LIKE DOMAIN-CONTAINING PROTEIN-RELATED"/>
    <property type="match status" value="1"/>
</dbReference>
<dbReference type="GO" id="GO:0016020">
    <property type="term" value="C:membrane"/>
    <property type="evidence" value="ECO:0007669"/>
    <property type="project" value="UniProtKB-SubCell"/>
</dbReference>
<feature type="chain" id="PRO_5025558051" evidence="7">
    <location>
        <begin position="36"/>
        <end position="449"/>
    </location>
</feature>
<evidence type="ECO:0000313" key="10">
    <source>
        <dbReference type="Proteomes" id="UP000472272"/>
    </source>
</evidence>
<keyword evidence="6" id="KW-1133">Transmembrane helix</keyword>
<keyword evidence="6" id="KW-0812">Transmembrane</keyword>
<dbReference type="PANTHER" id="PTHR12080">
    <property type="entry name" value="SIGNALING LYMPHOCYTIC ACTIVATION MOLECULE"/>
    <property type="match status" value="1"/>
</dbReference>
<dbReference type="InterPro" id="IPR013783">
    <property type="entry name" value="Ig-like_fold"/>
</dbReference>
<reference evidence="9" key="2">
    <citation type="submission" date="2025-08" db="UniProtKB">
        <authorList>
            <consortium name="Ensembl"/>
        </authorList>
    </citation>
    <scope>IDENTIFICATION</scope>
</reference>
<evidence type="ECO:0000256" key="3">
    <source>
        <dbReference type="ARBA" id="ARBA00023136"/>
    </source>
</evidence>
<feature type="transmembrane region" description="Helical" evidence="6">
    <location>
        <begin position="254"/>
        <end position="277"/>
    </location>
</feature>
<dbReference type="RefSeq" id="XP_028565436.1">
    <property type="nucleotide sequence ID" value="XM_028709603.1"/>
</dbReference>